<evidence type="ECO:0000313" key="11">
    <source>
        <dbReference type="EMBL" id="KAK3167117.1"/>
    </source>
</evidence>
<evidence type="ECO:0000256" key="4">
    <source>
        <dbReference type="ARBA" id="ARBA00022692"/>
    </source>
</evidence>
<sequence length="231" mass="25881">MSSQKIAVYSLSDLKNTTDDALPNYLTSLKFRQSHHLIDVRLALGYSAVVIAAITFYADWKLGWDKTKYGTFWAVLVYFVLNGALTFWIWGVERGKVFVGDIEHRDAGRNTISMASSVTKHTPIYNLTVAYTNPKGEEKRLELSSPFTRWFDADGFFIAKPFQQWLASEVPLIGQIDTKNKIGNPKANGTSEATAVVVEQKIDTQTPKKTTGREMAPPSTRARKGRKAADR</sequence>
<evidence type="ECO:0000256" key="7">
    <source>
        <dbReference type="ARBA" id="ARBA00023136"/>
    </source>
</evidence>
<keyword evidence="5" id="KW-0256">Endoplasmic reticulum</keyword>
<evidence type="ECO:0000313" key="12">
    <source>
        <dbReference type="Proteomes" id="UP001276659"/>
    </source>
</evidence>
<evidence type="ECO:0000256" key="3">
    <source>
        <dbReference type="ARBA" id="ARBA00017057"/>
    </source>
</evidence>
<evidence type="ECO:0000256" key="10">
    <source>
        <dbReference type="SAM" id="Phobius"/>
    </source>
</evidence>
<evidence type="ECO:0000256" key="2">
    <source>
        <dbReference type="ARBA" id="ARBA00007324"/>
    </source>
</evidence>
<evidence type="ECO:0000256" key="5">
    <source>
        <dbReference type="ARBA" id="ARBA00022824"/>
    </source>
</evidence>
<evidence type="ECO:0000256" key="6">
    <source>
        <dbReference type="ARBA" id="ARBA00022989"/>
    </source>
</evidence>
<reference evidence="11" key="1">
    <citation type="submission" date="2022-11" db="EMBL/GenBank/DDBJ databases">
        <title>Chromosomal genome sequence assembly and mating type (MAT) locus characterization of the leprose asexual lichenized fungus Lepraria neglecta (Nyl.) Erichsen.</title>
        <authorList>
            <person name="Allen J.L."/>
            <person name="Pfeffer B."/>
        </authorList>
    </citation>
    <scope>NUCLEOTIDE SEQUENCE</scope>
    <source>
        <strain evidence="11">Allen 5258</strain>
    </source>
</reference>
<organism evidence="11 12">
    <name type="scientific">Lepraria neglecta</name>
    <dbReference type="NCBI Taxonomy" id="209136"/>
    <lineage>
        <taxon>Eukaryota</taxon>
        <taxon>Fungi</taxon>
        <taxon>Dikarya</taxon>
        <taxon>Ascomycota</taxon>
        <taxon>Pezizomycotina</taxon>
        <taxon>Lecanoromycetes</taxon>
        <taxon>OSLEUM clade</taxon>
        <taxon>Lecanoromycetidae</taxon>
        <taxon>Lecanorales</taxon>
        <taxon>Lecanorineae</taxon>
        <taxon>Stereocaulaceae</taxon>
        <taxon>Lepraria</taxon>
    </lineage>
</organism>
<dbReference type="PANTHER" id="PTHR13085:SF0">
    <property type="entry name" value="SIGNAL PEPTIDASE COMPLEX SUBUNIT 2"/>
    <property type="match status" value="1"/>
</dbReference>
<feature type="region of interest" description="Disordered" evidence="9">
    <location>
        <begin position="201"/>
        <end position="231"/>
    </location>
</feature>
<evidence type="ECO:0000256" key="1">
    <source>
        <dbReference type="ARBA" id="ARBA00004477"/>
    </source>
</evidence>
<name>A0AAD9YYP2_9LECA</name>
<comment type="similarity">
    <text evidence="2">Belongs to the SPCS2 family.</text>
</comment>
<keyword evidence="12" id="KW-1185">Reference proteome</keyword>
<comment type="caution">
    <text evidence="11">The sequence shown here is derived from an EMBL/GenBank/DDBJ whole genome shotgun (WGS) entry which is preliminary data.</text>
</comment>
<comment type="function">
    <text evidence="8">Component of the signal peptidase complex (SPC) which catalyzes the cleavage of N-terminal signal sequences from nascent proteins as they are translocated into the lumen of the endoplasmic reticulum. Enhances the enzymatic activity of SPC and facilitates the interactions between different components of the translocation site.</text>
</comment>
<protein>
    <recommendedName>
        <fullName evidence="3">Signal peptidase complex subunit 2</fullName>
    </recommendedName>
</protein>
<feature type="compositionally biased region" description="Basic residues" evidence="9">
    <location>
        <begin position="221"/>
        <end position="231"/>
    </location>
</feature>
<gene>
    <name evidence="11" type="ORF">OEA41_010242</name>
</gene>
<dbReference type="GO" id="GO:0045047">
    <property type="term" value="P:protein targeting to ER"/>
    <property type="evidence" value="ECO:0007669"/>
    <property type="project" value="TreeGrafter"/>
</dbReference>
<dbReference type="Pfam" id="PF06703">
    <property type="entry name" value="SPC25"/>
    <property type="match status" value="1"/>
</dbReference>
<keyword evidence="4 10" id="KW-0812">Transmembrane</keyword>
<dbReference type="Proteomes" id="UP001276659">
    <property type="component" value="Unassembled WGS sequence"/>
</dbReference>
<keyword evidence="7 10" id="KW-0472">Membrane</keyword>
<proteinExistence type="inferred from homology"/>
<dbReference type="PANTHER" id="PTHR13085">
    <property type="entry name" value="MICROSOMAL SIGNAL PEPTIDASE 25 KDA SUBUNIT"/>
    <property type="match status" value="1"/>
</dbReference>
<feature type="transmembrane region" description="Helical" evidence="10">
    <location>
        <begin position="70"/>
        <end position="90"/>
    </location>
</feature>
<dbReference type="AlphaFoldDB" id="A0AAD9YYP2"/>
<feature type="transmembrane region" description="Helical" evidence="10">
    <location>
        <begin position="40"/>
        <end position="58"/>
    </location>
</feature>
<keyword evidence="6 10" id="KW-1133">Transmembrane helix</keyword>
<accession>A0AAD9YYP2</accession>
<comment type="subcellular location">
    <subcellularLocation>
        <location evidence="1">Endoplasmic reticulum membrane</location>
        <topology evidence="1">Multi-pass membrane protein</topology>
    </subcellularLocation>
</comment>
<dbReference type="EMBL" id="JASNWA010000011">
    <property type="protein sequence ID" value="KAK3167117.1"/>
    <property type="molecule type" value="Genomic_DNA"/>
</dbReference>
<dbReference type="InterPro" id="IPR009582">
    <property type="entry name" value="Spc2/SPCS2"/>
</dbReference>
<evidence type="ECO:0000256" key="9">
    <source>
        <dbReference type="SAM" id="MobiDB-lite"/>
    </source>
</evidence>
<dbReference type="GO" id="GO:0006465">
    <property type="term" value="P:signal peptide processing"/>
    <property type="evidence" value="ECO:0007669"/>
    <property type="project" value="InterPro"/>
</dbReference>
<evidence type="ECO:0000256" key="8">
    <source>
        <dbReference type="ARBA" id="ARBA00045608"/>
    </source>
</evidence>
<dbReference type="GO" id="GO:0005787">
    <property type="term" value="C:signal peptidase complex"/>
    <property type="evidence" value="ECO:0007669"/>
    <property type="project" value="InterPro"/>
</dbReference>